<sequence length="361" mass="38673">MAPVIRSRPLRKDNFASSFKNIKPVVYNESTTAGRSSLAPNIRAITWSPAGSLIATCTHAHVRIWSPEKPNVKSSTELRNAHPKNGVAGASGDVVEKIAFCPTTENVLASTGHDGFLRVWDVRIPGGAAGAGKGTPLADCKVGDQGHFLTWHPNGTEMLVGRKDDVIHSVDVRRMISFDSPVPNYELDATERKPSTKNIYNIMSFSNSGREVFASTQEGPVRVFDYPSMSLLHSMSGHSAASYTVQHSPTGNCVAVGAGDSLISLWDTTSWLCTHTLTAHASSVRDLSFSYDGTYLICGSGTDARDGSSGIEVYHVDTGDVVHTVETKNPVTQAAFHPTRYWMAYAGDPGGLHIVGAGTTV</sequence>
<evidence type="ECO:0000313" key="6">
    <source>
        <dbReference type="Proteomes" id="UP001303373"/>
    </source>
</evidence>
<evidence type="ECO:0000256" key="2">
    <source>
        <dbReference type="ARBA" id="ARBA00022737"/>
    </source>
</evidence>
<comment type="similarity">
    <text evidence="3">Belongs to the THOC3 family.</text>
</comment>
<evidence type="ECO:0000313" key="5">
    <source>
        <dbReference type="EMBL" id="WPG99793.1"/>
    </source>
</evidence>
<dbReference type="InterPro" id="IPR040132">
    <property type="entry name" value="Tex1/THOC3"/>
</dbReference>
<dbReference type="InterPro" id="IPR015943">
    <property type="entry name" value="WD40/YVTN_repeat-like_dom_sf"/>
</dbReference>
<dbReference type="GO" id="GO:0006406">
    <property type="term" value="P:mRNA export from nucleus"/>
    <property type="evidence" value="ECO:0007669"/>
    <property type="project" value="InterPro"/>
</dbReference>
<dbReference type="Gene3D" id="2.130.10.10">
    <property type="entry name" value="YVTN repeat-like/Quinoprotein amine dehydrogenase"/>
    <property type="match status" value="2"/>
</dbReference>
<dbReference type="InterPro" id="IPR019775">
    <property type="entry name" value="WD40_repeat_CS"/>
</dbReference>
<gene>
    <name evidence="5" type="ORF">R9X50_00261200</name>
</gene>
<dbReference type="PROSITE" id="PS50082">
    <property type="entry name" value="WD_REPEATS_2"/>
    <property type="match status" value="2"/>
</dbReference>
<dbReference type="PANTHER" id="PTHR22839:SF0">
    <property type="entry name" value="THO COMPLEX SUBUNIT 3"/>
    <property type="match status" value="1"/>
</dbReference>
<evidence type="ECO:0000256" key="3">
    <source>
        <dbReference type="ARBA" id="ARBA00046343"/>
    </source>
</evidence>
<evidence type="ECO:0000256" key="1">
    <source>
        <dbReference type="ARBA" id="ARBA00022574"/>
    </source>
</evidence>
<organism evidence="5 6">
    <name type="scientific">Acrodontium crateriforme</name>
    <dbReference type="NCBI Taxonomy" id="150365"/>
    <lineage>
        <taxon>Eukaryota</taxon>
        <taxon>Fungi</taxon>
        <taxon>Dikarya</taxon>
        <taxon>Ascomycota</taxon>
        <taxon>Pezizomycotina</taxon>
        <taxon>Dothideomycetes</taxon>
        <taxon>Dothideomycetidae</taxon>
        <taxon>Mycosphaerellales</taxon>
        <taxon>Teratosphaeriaceae</taxon>
        <taxon>Acrodontium</taxon>
    </lineage>
</organism>
<dbReference type="Proteomes" id="UP001303373">
    <property type="component" value="Chromosome 3"/>
</dbReference>
<accession>A0AAQ3M1D1</accession>
<dbReference type="InterPro" id="IPR036322">
    <property type="entry name" value="WD40_repeat_dom_sf"/>
</dbReference>
<dbReference type="EMBL" id="CP138582">
    <property type="protein sequence ID" value="WPG99793.1"/>
    <property type="molecule type" value="Genomic_DNA"/>
</dbReference>
<protein>
    <submittedName>
        <fullName evidence="5">Wd repeat-containing protein aac3</fullName>
    </submittedName>
</protein>
<evidence type="ECO:0000256" key="4">
    <source>
        <dbReference type="PROSITE-ProRule" id="PRU00221"/>
    </source>
</evidence>
<dbReference type="SUPFAM" id="SSF50978">
    <property type="entry name" value="WD40 repeat-like"/>
    <property type="match status" value="1"/>
</dbReference>
<dbReference type="PROSITE" id="PS00678">
    <property type="entry name" value="WD_REPEATS_1"/>
    <property type="match status" value="1"/>
</dbReference>
<name>A0AAQ3M1D1_9PEZI</name>
<reference evidence="5 6" key="1">
    <citation type="submission" date="2023-11" db="EMBL/GenBank/DDBJ databases">
        <title>An acidophilic fungus is an integral part of prey digestion in a carnivorous sundew plant.</title>
        <authorList>
            <person name="Tsai I.J."/>
        </authorList>
    </citation>
    <scope>NUCLEOTIDE SEQUENCE [LARGE SCALE GENOMIC DNA]</scope>
    <source>
        <strain evidence="5">169a</strain>
    </source>
</reference>
<dbReference type="SMART" id="SM00320">
    <property type="entry name" value="WD40"/>
    <property type="match status" value="6"/>
</dbReference>
<dbReference type="PROSITE" id="PS50294">
    <property type="entry name" value="WD_REPEATS_REGION"/>
    <property type="match status" value="1"/>
</dbReference>
<feature type="repeat" description="WD" evidence="4">
    <location>
        <begin position="88"/>
        <end position="123"/>
    </location>
</feature>
<keyword evidence="1 4" id="KW-0853">WD repeat</keyword>
<dbReference type="Pfam" id="PF00400">
    <property type="entry name" value="WD40"/>
    <property type="match status" value="4"/>
</dbReference>
<dbReference type="GO" id="GO:0000445">
    <property type="term" value="C:THO complex part of transcription export complex"/>
    <property type="evidence" value="ECO:0007669"/>
    <property type="project" value="TreeGrafter"/>
</dbReference>
<dbReference type="AlphaFoldDB" id="A0AAQ3M1D1"/>
<proteinExistence type="inferred from homology"/>
<keyword evidence="2" id="KW-0677">Repeat</keyword>
<dbReference type="PANTHER" id="PTHR22839">
    <property type="entry name" value="THO COMPLEX SUBUNIT 3 THO3"/>
    <property type="match status" value="1"/>
</dbReference>
<keyword evidence="6" id="KW-1185">Reference proteome</keyword>
<dbReference type="InterPro" id="IPR001680">
    <property type="entry name" value="WD40_rpt"/>
</dbReference>
<feature type="repeat" description="WD" evidence="4">
    <location>
        <begin position="235"/>
        <end position="270"/>
    </location>
</feature>